<dbReference type="SMART" id="SM00530">
    <property type="entry name" value="HTH_XRE"/>
    <property type="match status" value="1"/>
</dbReference>
<dbReference type="PANTHER" id="PTHR33516">
    <property type="entry name" value="LEXA REPRESSOR"/>
    <property type="match status" value="1"/>
</dbReference>
<dbReference type="InterPro" id="IPR039418">
    <property type="entry name" value="LexA-like"/>
</dbReference>
<dbReference type="Gene3D" id="2.10.109.10">
    <property type="entry name" value="Umud Fragment, subunit A"/>
    <property type="match status" value="1"/>
</dbReference>
<feature type="domain" description="HTH cro/C1-type" evidence="1">
    <location>
        <begin position="16"/>
        <end position="70"/>
    </location>
</feature>
<accession>A0ABS5SFI4</accession>
<dbReference type="SUPFAM" id="SSF51306">
    <property type="entry name" value="LexA/Signal peptidase"/>
    <property type="match status" value="1"/>
</dbReference>
<dbReference type="CDD" id="cd06529">
    <property type="entry name" value="S24_LexA-like"/>
    <property type="match status" value="1"/>
</dbReference>
<sequence>MTIHKLQPDSTIGSRIKQVRQALGLTQQMFADSLGIVQGFLSSIERGKKVPSETLIIALCHYFNIDREWLCIGRGEMRRVGGETRMRGEAASIPLLQKISEGFPASIKAEDVVEYIRAPKAGEGCYALICYGNFMSPTILDGDLVLFVTDLEPKNGDVVLLNNLWGDVIMRRYRVSGGETIFSPDNTSYAPFKPEPNTRIVGTVVDVWRKVIF</sequence>
<dbReference type="PANTHER" id="PTHR33516:SF2">
    <property type="entry name" value="LEXA REPRESSOR-RELATED"/>
    <property type="match status" value="1"/>
</dbReference>
<dbReference type="CDD" id="cd00093">
    <property type="entry name" value="HTH_XRE"/>
    <property type="match status" value="1"/>
</dbReference>
<dbReference type="PROSITE" id="PS50943">
    <property type="entry name" value="HTH_CROC1"/>
    <property type="match status" value="1"/>
</dbReference>
<dbReference type="InterPro" id="IPR001387">
    <property type="entry name" value="Cro/C1-type_HTH"/>
</dbReference>
<evidence type="ECO:0000313" key="3">
    <source>
        <dbReference type="Proteomes" id="UP000756860"/>
    </source>
</evidence>
<reference evidence="2 3" key="1">
    <citation type="submission" date="2021-05" db="EMBL/GenBank/DDBJ databases">
        <title>The draft genome of Geobacter luticola JCM 17780.</title>
        <authorList>
            <person name="Xu Z."/>
            <person name="Masuda Y."/>
            <person name="Itoh H."/>
            <person name="Senoo K."/>
        </authorList>
    </citation>
    <scope>NUCLEOTIDE SEQUENCE [LARGE SCALE GENOMIC DNA]</scope>
    <source>
        <strain evidence="2 3">JCM 17780</strain>
    </source>
</reference>
<dbReference type="InterPro" id="IPR050077">
    <property type="entry name" value="LexA_repressor"/>
</dbReference>
<dbReference type="Pfam" id="PF01381">
    <property type="entry name" value="HTH_3"/>
    <property type="match status" value="1"/>
</dbReference>
<dbReference type="InterPro" id="IPR036286">
    <property type="entry name" value="LexA/Signal_pep-like_sf"/>
</dbReference>
<gene>
    <name evidence="2" type="ORF">KI810_12900</name>
</gene>
<dbReference type="SUPFAM" id="SSF47413">
    <property type="entry name" value="lambda repressor-like DNA-binding domains"/>
    <property type="match status" value="1"/>
</dbReference>
<dbReference type="Gene3D" id="1.10.260.40">
    <property type="entry name" value="lambda repressor-like DNA-binding domains"/>
    <property type="match status" value="1"/>
</dbReference>
<dbReference type="InterPro" id="IPR015927">
    <property type="entry name" value="Peptidase_S24_S26A/B/C"/>
</dbReference>
<evidence type="ECO:0000313" key="2">
    <source>
        <dbReference type="EMBL" id="MBT0653960.1"/>
    </source>
</evidence>
<proteinExistence type="predicted"/>
<name>A0ABS5SFI4_9BACT</name>
<evidence type="ECO:0000259" key="1">
    <source>
        <dbReference type="PROSITE" id="PS50943"/>
    </source>
</evidence>
<dbReference type="EMBL" id="JAHCVK010000006">
    <property type="protein sequence ID" value="MBT0653960.1"/>
    <property type="molecule type" value="Genomic_DNA"/>
</dbReference>
<dbReference type="InterPro" id="IPR010982">
    <property type="entry name" value="Lambda_DNA-bd_dom_sf"/>
</dbReference>
<dbReference type="Proteomes" id="UP000756860">
    <property type="component" value="Unassembled WGS sequence"/>
</dbReference>
<comment type="caution">
    <text evidence="2">The sequence shown here is derived from an EMBL/GenBank/DDBJ whole genome shotgun (WGS) entry which is preliminary data.</text>
</comment>
<protein>
    <submittedName>
        <fullName evidence="2">LexA family transcriptional regulator</fullName>
    </submittedName>
</protein>
<dbReference type="RefSeq" id="WP_214175965.1">
    <property type="nucleotide sequence ID" value="NZ_JAHCVK010000006.1"/>
</dbReference>
<dbReference type="Pfam" id="PF00717">
    <property type="entry name" value="Peptidase_S24"/>
    <property type="match status" value="1"/>
</dbReference>
<keyword evidence="3" id="KW-1185">Reference proteome</keyword>
<organism evidence="2 3">
    <name type="scientific">Geomobilimonas luticola</name>
    <dbReference type="NCBI Taxonomy" id="1114878"/>
    <lineage>
        <taxon>Bacteria</taxon>
        <taxon>Pseudomonadati</taxon>
        <taxon>Thermodesulfobacteriota</taxon>
        <taxon>Desulfuromonadia</taxon>
        <taxon>Geobacterales</taxon>
        <taxon>Geobacteraceae</taxon>
        <taxon>Geomobilimonas</taxon>
    </lineage>
</organism>